<dbReference type="PANTHER" id="PTHR11662">
    <property type="entry name" value="SOLUTE CARRIER FAMILY 17"/>
    <property type="match status" value="1"/>
</dbReference>
<keyword evidence="2 5" id="KW-0812">Transmembrane</keyword>
<feature type="transmembrane region" description="Helical" evidence="5">
    <location>
        <begin position="354"/>
        <end position="376"/>
    </location>
</feature>
<evidence type="ECO:0000313" key="7">
    <source>
        <dbReference type="EMBL" id="AQV94084.1"/>
    </source>
</evidence>
<evidence type="ECO:0000313" key="8">
    <source>
        <dbReference type="Proteomes" id="UP000189627"/>
    </source>
</evidence>
<dbReference type="EMBL" id="CP017757">
    <property type="protein sequence ID" value="AQV94084.1"/>
    <property type="molecule type" value="Genomic_DNA"/>
</dbReference>
<proteinExistence type="predicted"/>
<keyword evidence="4 5" id="KW-0472">Membrane</keyword>
<evidence type="ECO:0000256" key="1">
    <source>
        <dbReference type="ARBA" id="ARBA00004141"/>
    </source>
</evidence>
<dbReference type="Proteomes" id="UP000189627">
    <property type="component" value="Chromosome 1"/>
</dbReference>
<dbReference type="GO" id="GO:0016020">
    <property type="term" value="C:membrane"/>
    <property type="evidence" value="ECO:0007669"/>
    <property type="project" value="UniProtKB-SubCell"/>
</dbReference>
<feature type="transmembrane region" description="Helical" evidence="5">
    <location>
        <begin position="210"/>
        <end position="233"/>
    </location>
</feature>
<feature type="transmembrane region" description="Helical" evidence="5">
    <location>
        <begin position="321"/>
        <end position="342"/>
    </location>
</feature>
<dbReference type="RefSeq" id="WP_164704837.1">
    <property type="nucleotide sequence ID" value="NZ_CP017757.2"/>
</dbReference>
<dbReference type="CDD" id="cd17319">
    <property type="entry name" value="MFS_ExuT_GudP_like"/>
    <property type="match status" value="1"/>
</dbReference>
<evidence type="ECO:0000256" key="5">
    <source>
        <dbReference type="SAM" id="Phobius"/>
    </source>
</evidence>
<name>A0A1U9UMY4_CUPNE</name>
<dbReference type="InterPro" id="IPR020846">
    <property type="entry name" value="MFS_dom"/>
</dbReference>
<dbReference type="InterPro" id="IPR036259">
    <property type="entry name" value="MFS_trans_sf"/>
</dbReference>
<keyword evidence="3 5" id="KW-1133">Transmembrane helix</keyword>
<gene>
    <name evidence="7" type="ORF">BJN34_09305</name>
</gene>
<organism evidence="7 8">
    <name type="scientific">Cupriavidus necator</name>
    <name type="common">Alcaligenes eutrophus</name>
    <name type="synonym">Ralstonia eutropha</name>
    <dbReference type="NCBI Taxonomy" id="106590"/>
    <lineage>
        <taxon>Bacteria</taxon>
        <taxon>Pseudomonadati</taxon>
        <taxon>Pseudomonadota</taxon>
        <taxon>Betaproteobacteria</taxon>
        <taxon>Burkholderiales</taxon>
        <taxon>Burkholderiaceae</taxon>
        <taxon>Cupriavidus</taxon>
    </lineage>
</organism>
<dbReference type="InterPro" id="IPR011701">
    <property type="entry name" value="MFS"/>
</dbReference>
<feature type="domain" description="Major facilitator superfamily (MFS) profile" evidence="6">
    <location>
        <begin position="15"/>
        <end position="413"/>
    </location>
</feature>
<dbReference type="Pfam" id="PF07690">
    <property type="entry name" value="MFS_1"/>
    <property type="match status" value="1"/>
</dbReference>
<feature type="transmembrane region" description="Helical" evidence="5">
    <location>
        <begin position="149"/>
        <end position="165"/>
    </location>
</feature>
<dbReference type="PANTHER" id="PTHR11662:SF450">
    <property type="entry name" value="BLR1003 PROTEIN"/>
    <property type="match status" value="1"/>
</dbReference>
<comment type="subcellular location">
    <subcellularLocation>
        <location evidence="1">Membrane</location>
        <topology evidence="1">Multi-pass membrane protein</topology>
    </subcellularLocation>
</comment>
<feature type="transmembrane region" description="Helical" evidence="5">
    <location>
        <begin position="388"/>
        <end position="408"/>
    </location>
</feature>
<dbReference type="PROSITE" id="PS50850">
    <property type="entry name" value="MFS"/>
    <property type="match status" value="1"/>
</dbReference>
<sequence>MKSNSTFAPGREWMITGLLCLFMAINFADKAVLGLVAVPLMQELQLSPAQFGSIASGFFLLFAISGVLVGFLSNRVSTKILLLVMAIIWSVSQLPLALAPSVPLLFASRILLGAGEGPAYPVAIHALYKWFPDQRRNLPTSIVMQGSQIGLLVAGPLVTICTLKYGWRAAFLVLAAVGALWALAWWCFGAEGANKETSTIAKNPEKKVSYVALIFDRTILGNMLAFWAAYWLITLTFTWIPSYLQKVMHFDALTAGWLFSAFVAINIPIVIGGSWLSQRLLKRGMSSRVARVGLGSVSTCAGGLLILLAVTQIDDRLVKTLLLAVGCGLPQVAIALSATILAEIVPSPQRGAMLAISNSVGTTAGVLAPVVTGFLIQGVPDLATGYSHGLTLAAGLALFAGVLGGLLMNPATSKRRFSVNACEEASALVSDVQTKYPSKVERERLA</sequence>
<feature type="transmembrane region" description="Helical" evidence="5">
    <location>
        <begin position="253"/>
        <end position="277"/>
    </location>
</feature>
<feature type="transmembrane region" description="Helical" evidence="5">
    <location>
        <begin position="104"/>
        <end position="128"/>
    </location>
</feature>
<evidence type="ECO:0000256" key="2">
    <source>
        <dbReference type="ARBA" id="ARBA00022692"/>
    </source>
</evidence>
<protein>
    <submittedName>
        <fullName evidence="7">MFS transporter</fullName>
    </submittedName>
</protein>
<dbReference type="Gene3D" id="1.20.1250.20">
    <property type="entry name" value="MFS general substrate transporter like domains"/>
    <property type="match status" value="2"/>
</dbReference>
<feature type="transmembrane region" description="Helical" evidence="5">
    <location>
        <begin position="171"/>
        <end position="189"/>
    </location>
</feature>
<evidence type="ECO:0000256" key="4">
    <source>
        <dbReference type="ARBA" id="ARBA00023136"/>
    </source>
</evidence>
<feature type="transmembrane region" description="Helical" evidence="5">
    <location>
        <begin position="289"/>
        <end position="309"/>
    </location>
</feature>
<dbReference type="InterPro" id="IPR050382">
    <property type="entry name" value="MFS_Na/Anion_cotransporter"/>
</dbReference>
<reference evidence="8" key="1">
    <citation type="submission" date="2017-02" db="EMBL/GenBank/DDBJ databases">
        <title>Complete genome sequence of Cupriavidus necator strain NH9, a 3-chlorobenzoate degrader.</title>
        <authorList>
            <person name="Moriuchi R."/>
            <person name="Dohra H."/>
            <person name="Ogawa N."/>
        </authorList>
    </citation>
    <scope>NUCLEOTIDE SEQUENCE [LARGE SCALE GENOMIC DNA]</scope>
    <source>
        <strain evidence="8">NH9</strain>
    </source>
</reference>
<feature type="transmembrane region" description="Helical" evidence="5">
    <location>
        <begin position="80"/>
        <end position="98"/>
    </location>
</feature>
<feature type="transmembrane region" description="Helical" evidence="5">
    <location>
        <begin position="54"/>
        <end position="73"/>
    </location>
</feature>
<dbReference type="KEGG" id="cuh:BJN34_09305"/>
<evidence type="ECO:0000256" key="3">
    <source>
        <dbReference type="ARBA" id="ARBA00022989"/>
    </source>
</evidence>
<evidence type="ECO:0000259" key="6">
    <source>
        <dbReference type="PROSITE" id="PS50850"/>
    </source>
</evidence>
<dbReference type="AlphaFoldDB" id="A0A1U9UMY4"/>
<dbReference type="GO" id="GO:0022857">
    <property type="term" value="F:transmembrane transporter activity"/>
    <property type="evidence" value="ECO:0007669"/>
    <property type="project" value="InterPro"/>
</dbReference>
<accession>A0A1U9UMY4</accession>
<dbReference type="SUPFAM" id="SSF103473">
    <property type="entry name" value="MFS general substrate transporter"/>
    <property type="match status" value="1"/>
</dbReference>